<evidence type="ECO:0000256" key="8">
    <source>
        <dbReference type="ARBA" id="ARBA00023054"/>
    </source>
</evidence>
<evidence type="ECO:0000256" key="5">
    <source>
        <dbReference type="ARBA" id="ARBA00022741"/>
    </source>
</evidence>
<keyword evidence="6" id="KW-0227">DNA damage</keyword>
<evidence type="ECO:0000256" key="2">
    <source>
        <dbReference type="ARBA" id="ARBA00004286"/>
    </source>
</evidence>
<dbReference type="WBParaSite" id="PSAMB.scaffold3081size19730.g20352.t1">
    <property type="protein sequence ID" value="PSAMB.scaffold3081size19730.g20352.t1"/>
    <property type="gene ID" value="PSAMB.scaffold3081size19730.g20352"/>
</dbReference>
<dbReference type="GO" id="GO:0005524">
    <property type="term" value="F:ATP binding"/>
    <property type="evidence" value="ECO:0007669"/>
    <property type="project" value="UniProtKB-KW"/>
</dbReference>
<reference evidence="15" key="1">
    <citation type="submission" date="2022-11" db="UniProtKB">
        <authorList>
            <consortium name="WormBaseParasite"/>
        </authorList>
    </citation>
    <scope>IDENTIFICATION</scope>
</reference>
<name>A0A914W579_9BILA</name>
<keyword evidence="4" id="KW-0158">Chromosome</keyword>
<keyword evidence="5" id="KW-0547">Nucleotide-binding</keyword>
<keyword evidence="11" id="KW-0539">Nucleus</keyword>
<evidence type="ECO:0000256" key="9">
    <source>
        <dbReference type="ARBA" id="ARBA00023172"/>
    </source>
</evidence>
<dbReference type="GO" id="GO:0016887">
    <property type="term" value="F:ATP hydrolysis activity"/>
    <property type="evidence" value="ECO:0007669"/>
    <property type="project" value="InterPro"/>
</dbReference>
<dbReference type="GO" id="GO:0030915">
    <property type="term" value="C:Smc5-Smc6 complex"/>
    <property type="evidence" value="ECO:0007669"/>
    <property type="project" value="TreeGrafter"/>
</dbReference>
<dbReference type="GO" id="GO:0005634">
    <property type="term" value="C:nucleus"/>
    <property type="evidence" value="ECO:0007669"/>
    <property type="project" value="UniProtKB-SubCell"/>
</dbReference>
<evidence type="ECO:0000256" key="3">
    <source>
        <dbReference type="ARBA" id="ARBA00006793"/>
    </source>
</evidence>
<evidence type="ECO:0000259" key="13">
    <source>
        <dbReference type="Pfam" id="PF13476"/>
    </source>
</evidence>
<feature type="domain" description="Rad50/SbcC-type AAA" evidence="13">
    <location>
        <begin position="75"/>
        <end position="126"/>
    </location>
</feature>
<proteinExistence type="inferred from homology"/>
<dbReference type="GO" id="GO:0000724">
    <property type="term" value="P:double-strand break repair via homologous recombination"/>
    <property type="evidence" value="ECO:0007669"/>
    <property type="project" value="TreeGrafter"/>
</dbReference>
<sequence>MYGAANSERRRRRQDSNSDGEDQQLTTPNGHKRVCIRNNTVRSRGLQRIAEEDVPTTSRDMPPAPIYPVGGRVVSVQLQNFMCHSHLKVSFDVERNNCFYIGGPNGSGKSALFAAMNIGLGGRGNHNDR</sequence>
<dbReference type="Pfam" id="PF13476">
    <property type="entry name" value="AAA_23"/>
    <property type="match status" value="1"/>
</dbReference>
<dbReference type="PANTHER" id="PTHR19306">
    <property type="entry name" value="STRUCTURAL MAINTENANCE OF CHROMOSOMES 5,6 SMC5, SMC6"/>
    <property type="match status" value="1"/>
</dbReference>
<dbReference type="SUPFAM" id="SSF52540">
    <property type="entry name" value="P-loop containing nucleoside triphosphate hydrolases"/>
    <property type="match status" value="1"/>
</dbReference>
<comment type="similarity">
    <text evidence="3">Belongs to the SMC family. SMC6 subfamily.</text>
</comment>
<keyword evidence="10" id="KW-0234">DNA repair</keyword>
<keyword evidence="8" id="KW-0175">Coiled coil</keyword>
<organism evidence="14 15">
    <name type="scientific">Plectus sambesii</name>
    <dbReference type="NCBI Taxonomy" id="2011161"/>
    <lineage>
        <taxon>Eukaryota</taxon>
        <taxon>Metazoa</taxon>
        <taxon>Ecdysozoa</taxon>
        <taxon>Nematoda</taxon>
        <taxon>Chromadorea</taxon>
        <taxon>Plectida</taxon>
        <taxon>Plectina</taxon>
        <taxon>Plectoidea</taxon>
        <taxon>Plectidae</taxon>
        <taxon>Plectus</taxon>
    </lineage>
</organism>
<evidence type="ECO:0000256" key="4">
    <source>
        <dbReference type="ARBA" id="ARBA00022454"/>
    </source>
</evidence>
<feature type="region of interest" description="Disordered" evidence="12">
    <location>
        <begin position="1"/>
        <end position="65"/>
    </location>
</feature>
<accession>A0A914W579</accession>
<evidence type="ECO:0000256" key="6">
    <source>
        <dbReference type="ARBA" id="ARBA00022763"/>
    </source>
</evidence>
<dbReference type="Gene3D" id="3.40.50.300">
    <property type="entry name" value="P-loop containing nucleotide triphosphate hydrolases"/>
    <property type="match status" value="1"/>
</dbReference>
<evidence type="ECO:0000256" key="10">
    <source>
        <dbReference type="ARBA" id="ARBA00023204"/>
    </source>
</evidence>
<evidence type="ECO:0000256" key="11">
    <source>
        <dbReference type="ARBA" id="ARBA00023242"/>
    </source>
</evidence>
<dbReference type="GO" id="GO:0003684">
    <property type="term" value="F:damaged DNA binding"/>
    <property type="evidence" value="ECO:0007669"/>
    <property type="project" value="TreeGrafter"/>
</dbReference>
<evidence type="ECO:0000256" key="7">
    <source>
        <dbReference type="ARBA" id="ARBA00022840"/>
    </source>
</evidence>
<dbReference type="AlphaFoldDB" id="A0A914W579"/>
<protein>
    <submittedName>
        <fullName evidence="15">Rad50/SbcC-type AAA domain-containing protein</fullName>
    </submittedName>
</protein>
<dbReference type="Proteomes" id="UP000887566">
    <property type="component" value="Unplaced"/>
</dbReference>
<keyword evidence="9" id="KW-0233">DNA recombination</keyword>
<dbReference type="GO" id="GO:0003697">
    <property type="term" value="F:single-stranded DNA binding"/>
    <property type="evidence" value="ECO:0007669"/>
    <property type="project" value="TreeGrafter"/>
</dbReference>
<keyword evidence="7" id="KW-0067">ATP-binding</keyword>
<evidence type="ECO:0000256" key="1">
    <source>
        <dbReference type="ARBA" id="ARBA00004123"/>
    </source>
</evidence>
<dbReference type="InterPro" id="IPR027417">
    <property type="entry name" value="P-loop_NTPase"/>
</dbReference>
<evidence type="ECO:0000256" key="12">
    <source>
        <dbReference type="SAM" id="MobiDB-lite"/>
    </source>
</evidence>
<dbReference type="GO" id="GO:0035861">
    <property type="term" value="C:site of double-strand break"/>
    <property type="evidence" value="ECO:0007669"/>
    <property type="project" value="TreeGrafter"/>
</dbReference>
<evidence type="ECO:0000313" key="14">
    <source>
        <dbReference type="Proteomes" id="UP000887566"/>
    </source>
</evidence>
<comment type="subcellular location">
    <subcellularLocation>
        <location evidence="2">Chromosome</location>
    </subcellularLocation>
    <subcellularLocation>
        <location evidence="1">Nucleus</location>
    </subcellularLocation>
</comment>
<dbReference type="InterPro" id="IPR038729">
    <property type="entry name" value="Rad50/SbcC_AAA"/>
</dbReference>
<keyword evidence="14" id="KW-1185">Reference proteome</keyword>
<evidence type="ECO:0000313" key="15">
    <source>
        <dbReference type="WBParaSite" id="PSAMB.scaffold3081size19730.g20352.t1"/>
    </source>
</evidence>
<dbReference type="PANTHER" id="PTHR19306:SF6">
    <property type="entry name" value="STRUCTURAL MAINTENANCE OF CHROMOSOMES PROTEIN 6"/>
    <property type="match status" value="1"/>
</dbReference>